<name>A0A1I3EC94_9ACTN</name>
<evidence type="ECO:0000259" key="11">
    <source>
        <dbReference type="Pfam" id="PF10099"/>
    </source>
</evidence>
<evidence type="ECO:0000313" key="13">
    <source>
        <dbReference type="EMBL" id="SFH96597.1"/>
    </source>
</evidence>
<keyword evidence="13" id="KW-0863">Zinc-finger</keyword>
<dbReference type="Pfam" id="PF10099">
    <property type="entry name" value="RskA_C"/>
    <property type="match status" value="1"/>
</dbReference>
<dbReference type="GO" id="GO:0016989">
    <property type="term" value="F:sigma factor antagonist activity"/>
    <property type="evidence" value="ECO:0007669"/>
    <property type="project" value="TreeGrafter"/>
</dbReference>
<keyword evidence="14" id="KW-1185">Reference proteome</keyword>
<keyword evidence="5" id="KW-1133">Transmembrane helix</keyword>
<keyword evidence="6" id="KW-0805">Transcription regulation</keyword>
<feature type="domain" description="Putative zinc-finger" evidence="12">
    <location>
        <begin position="4"/>
        <end position="36"/>
    </location>
</feature>
<dbReference type="InterPro" id="IPR027383">
    <property type="entry name" value="Znf_put"/>
</dbReference>
<evidence type="ECO:0000256" key="8">
    <source>
        <dbReference type="ARBA" id="ARBA00023163"/>
    </source>
</evidence>
<evidence type="ECO:0000256" key="5">
    <source>
        <dbReference type="ARBA" id="ARBA00022989"/>
    </source>
</evidence>
<evidence type="ECO:0000256" key="3">
    <source>
        <dbReference type="ARBA" id="ARBA00022475"/>
    </source>
</evidence>
<proteinExistence type="predicted"/>
<evidence type="ECO:0000256" key="2">
    <source>
        <dbReference type="ARBA" id="ARBA00004236"/>
    </source>
</evidence>
<dbReference type="STRING" id="1005945.SAMN05216561_103300"/>
<dbReference type="GO" id="GO:0006417">
    <property type="term" value="P:regulation of translation"/>
    <property type="evidence" value="ECO:0007669"/>
    <property type="project" value="TreeGrafter"/>
</dbReference>
<dbReference type="Pfam" id="PF13490">
    <property type="entry name" value="zf-HC2"/>
    <property type="match status" value="1"/>
</dbReference>
<organism evidence="13 14">
    <name type="scientific">Nocardioides psychrotolerans</name>
    <dbReference type="NCBI Taxonomy" id="1005945"/>
    <lineage>
        <taxon>Bacteria</taxon>
        <taxon>Bacillati</taxon>
        <taxon>Actinomycetota</taxon>
        <taxon>Actinomycetes</taxon>
        <taxon>Propionibacteriales</taxon>
        <taxon>Nocardioidaceae</taxon>
        <taxon>Nocardioides</taxon>
    </lineage>
</organism>
<evidence type="ECO:0000256" key="9">
    <source>
        <dbReference type="ARBA" id="ARBA00029829"/>
    </source>
</evidence>
<dbReference type="GO" id="GO:0005886">
    <property type="term" value="C:plasma membrane"/>
    <property type="evidence" value="ECO:0007669"/>
    <property type="project" value="UniProtKB-SubCell"/>
</dbReference>
<dbReference type="GO" id="GO:0008270">
    <property type="term" value="F:zinc ion binding"/>
    <property type="evidence" value="ECO:0007669"/>
    <property type="project" value="UniProtKB-KW"/>
</dbReference>
<dbReference type="InterPro" id="IPR041916">
    <property type="entry name" value="Anti_sigma_zinc_sf"/>
</dbReference>
<dbReference type="EMBL" id="FOQG01000003">
    <property type="protein sequence ID" value="SFH96597.1"/>
    <property type="molecule type" value="Genomic_DNA"/>
</dbReference>
<keyword evidence="7" id="KW-0472">Membrane</keyword>
<dbReference type="AlphaFoldDB" id="A0A1I3EC94"/>
<evidence type="ECO:0000256" key="1">
    <source>
        <dbReference type="ARBA" id="ARBA00004167"/>
    </source>
</evidence>
<dbReference type="PANTHER" id="PTHR37461">
    <property type="entry name" value="ANTI-SIGMA-K FACTOR RSKA"/>
    <property type="match status" value="1"/>
</dbReference>
<dbReference type="Gene3D" id="1.10.10.1320">
    <property type="entry name" value="Anti-sigma factor, zinc-finger domain"/>
    <property type="match status" value="1"/>
</dbReference>
<keyword evidence="4" id="KW-0812">Transmembrane</keyword>
<sequence length="240" mass="25356">MSSDIHALSGAYAVDALDDIERAQFERHLDECPTCRSEVDSLREASGVLAEAAFVAPPAALRDRVLAGIETVRPLPPLVSPVVSLATERRKRRFPALVAAAAVITLIGTGVAATQPWQDETTQFSLSAADRVLQASDAETWTKSPVTGGTIKVTRSRSLNQAVIEAKGLAKLPDDKTYALWLQHDGIMVPAGLMTDEGAVAVVLDGDPGTAEATAVSIEPAGGSKHPTTFPIATFEFEQV</sequence>
<evidence type="ECO:0000256" key="10">
    <source>
        <dbReference type="ARBA" id="ARBA00030803"/>
    </source>
</evidence>
<dbReference type="OrthoDB" id="153510at2"/>
<dbReference type="InterPro" id="IPR018764">
    <property type="entry name" value="RskA_C"/>
</dbReference>
<protein>
    <recommendedName>
        <fullName evidence="10">Regulator of SigK</fullName>
    </recommendedName>
    <alternativeName>
        <fullName evidence="9">Sigma-K anti-sigma factor RskA</fullName>
    </alternativeName>
</protein>
<evidence type="ECO:0000256" key="6">
    <source>
        <dbReference type="ARBA" id="ARBA00023015"/>
    </source>
</evidence>
<dbReference type="RefSeq" id="WP_091111159.1">
    <property type="nucleotide sequence ID" value="NZ_BKAF01000007.1"/>
</dbReference>
<comment type="subcellular location">
    <subcellularLocation>
        <location evidence="2">Cell membrane</location>
    </subcellularLocation>
    <subcellularLocation>
        <location evidence="1">Membrane</location>
        <topology evidence="1">Single-pass membrane protein</topology>
    </subcellularLocation>
</comment>
<evidence type="ECO:0000256" key="7">
    <source>
        <dbReference type="ARBA" id="ARBA00023136"/>
    </source>
</evidence>
<evidence type="ECO:0000259" key="12">
    <source>
        <dbReference type="Pfam" id="PF13490"/>
    </source>
</evidence>
<dbReference type="Proteomes" id="UP000198649">
    <property type="component" value="Unassembled WGS sequence"/>
</dbReference>
<accession>A0A1I3EC94</accession>
<dbReference type="InterPro" id="IPR051474">
    <property type="entry name" value="Anti-sigma-K/W_factor"/>
</dbReference>
<keyword evidence="8" id="KW-0804">Transcription</keyword>
<keyword evidence="13" id="KW-0479">Metal-binding</keyword>
<feature type="domain" description="Anti-sigma K factor RskA C-terminal" evidence="11">
    <location>
        <begin position="98"/>
        <end position="231"/>
    </location>
</feature>
<keyword evidence="3" id="KW-1003">Cell membrane</keyword>
<keyword evidence="13" id="KW-0862">Zinc</keyword>
<evidence type="ECO:0000256" key="4">
    <source>
        <dbReference type="ARBA" id="ARBA00022692"/>
    </source>
</evidence>
<gene>
    <name evidence="13" type="ORF">SAMN05216561_103300</name>
</gene>
<reference evidence="13 14" key="1">
    <citation type="submission" date="2016-10" db="EMBL/GenBank/DDBJ databases">
        <authorList>
            <person name="de Groot N.N."/>
        </authorList>
    </citation>
    <scope>NUCLEOTIDE SEQUENCE [LARGE SCALE GENOMIC DNA]</scope>
    <source>
        <strain evidence="13 14">CGMCC 1.11156</strain>
    </source>
</reference>
<dbReference type="PANTHER" id="PTHR37461:SF1">
    <property type="entry name" value="ANTI-SIGMA-K FACTOR RSKA"/>
    <property type="match status" value="1"/>
</dbReference>
<evidence type="ECO:0000313" key="14">
    <source>
        <dbReference type="Proteomes" id="UP000198649"/>
    </source>
</evidence>